<sequence>MTTTKRVLACAALAAASSVIALSGSAQAAGTSLPGVPGADSLGQVTGLLGGAGLAGLGGGVAPLGGGLPIG</sequence>
<name>A0AA41Q2C3_9ACTN</name>
<protein>
    <recommendedName>
        <fullName evidence="4">ATP-binding protein</fullName>
    </recommendedName>
</protein>
<organism evidence="2 3">
    <name type="scientific">Yinghuangia soli</name>
    <dbReference type="NCBI Taxonomy" id="2908204"/>
    <lineage>
        <taxon>Bacteria</taxon>
        <taxon>Bacillati</taxon>
        <taxon>Actinomycetota</taxon>
        <taxon>Actinomycetes</taxon>
        <taxon>Kitasatosporales</taxon>
        <taxon>Streptomycetaceae</taxon>
        <taxon>Yinghuangia</taxon>
    </lineage>
</organism>
<reference evidence="2" key="1">
    <citation type="submission" date="2022-01" db="EMBL/GenBank/DDBJ databases">
        <title>Genome-Based Taxonomic Classification of the Phylum Actinobacteria.</title>
        <authorList>
            <person name="Gao Y."/>
        </authorList>
    </citation>
    <scope>NUCLEOTIDE SEQUENCE</scope>
    <source>
        <strain evidence="2">KLBMP 8922</strain>
    </source>
</reference>
<dbReference type="AlphaFoldDB" id="A0AA41Q2C3"/>
<evidence type="ECO:0000313" key="3">
    <source>
        <dbReference type="Proteomes" id="UP001165378"/>
    </source>
</evidence>
<evidence type="ECO:0008006" key="4">
    <source>
        <dbReference type="Google" id="ProtNLM"/>
    </source>
</evidence>
<comment type="caution">
    <text evidence="2">The sequence shown here is derived from an EMBL/GenBank/DDBJ whole genome shotgun (WGS) entry which is preliminary data.</text>
</comment>
<dbReference type="EMBL" id="JAKFHA010000015">
    <property type="protein sequence ID" value="MCF2530288.1"/>
    <property type="molecule type" value="Genomic_DNA"/>
</dbReference>
<keyword evidence="1" id="KW-0732">Signal</keyword>
<evidence type="ECO:0000256" key="1">
    <source>
        <dbReference type="SAM" id="SignalP"/>
    </source>
</evidence>
<feature type="signal peptide" evidence="1">
    <location>
        <begin position="1"/>
        <end position="28"/>
    </location>
</feature>
<dbReference type="Proteomes" id="UP001165378">
    <property type="component" value="Unassembled WGS sequence"/>
</dbReference>
<keyword evidence="3" id="KW-1185">Reference proteome</keyword>
<feature type="chain" id="PRO_5041463495" description="ATP-binding protein" evidence="1">
    <location>
        <begin position="29"/>
        <end position="71"/>
    </location>
</feature>
<evidence type="ECO:0000313" key="2">
    <source>
        <dbReference type="EMBL" id="MCF2530288.1"/>
    </source>
</evidence>
<proteinExistence type="predicted"/>
<dbReference type="RefSeq" id="WP_235054950.1">
    <property type="nucleotide sequence ID" value="NZ_JAKFHA010000015.1"/>
</dbReference>
<accession>A0AA41Q2C3</accession>
<gene>
    <name evidence="2" type="ORF">LZ495_24130</name>
</gene>